<feature type="domain" description="Calcineurin-like phosphoesterase" evidence="1">
    <location>
        <begin position="1"/>
        <end position="180"/>
    </location>
</feature>
<evidence type="ECO:0000313" key="2">
    <source>
        <dbReference type="EMBL" id="ACK70097.1"/>
    </source>
</evidence>
<gene>
    <name evidence="2" type="ordered locus">PCC7424_1659</name>
</gene>
<proteinExistence type="predicted"/>
<dbReference type="GO" id="GO:0110154">
    <property type="term" value="P:RNA decapping"/>
    <property type="evidence" value="ECO:0007669"/>
    <property type="project" value="TreeGrafter"/>
</dbReference>
<dbReference type="GO" id="GO:0008803">
    <property type="term" value="F:bis(5'-nucleosyl)-tetraphosphatase (symmetrical) activity"/>
    <property type="evidence" value="ECO:0007669"/>
    <property type="project" value="TreeGrafter"/>
</dbReference>
<dbReference type="PANTHER" id="PTHR42850:SF4">
    <property type="entry name" value="ZINC-DEPENDENT ENDOPOLYPHOSPHATASE"/>
    <property type="match status" value="1"/>
</dbReference>
<dbReference type="STRING" id="65393.PCC7424_1659"/>
<dbReference type="eggNOG" id="COG0639">
    <property type="taxonomic scope" value="Bacteria"/>
</dbReference>
<dbReference type="Pfam" id="PF00149">
    <property type="entry name" value="Metallophos"/>
    <property type="match status" value="1"/>
</dbReference>
<dbReference type="Proteomes" id="UP000002384">
    <property type="component" value="Chromosome"/>
</dbReference>
<dbReference type="KEGG" id="cyc:PCC7424_1659"/>
<evidence type="ECO:0000313" key="3">
    <source>
        <dbReference type="Proteomes" id="UP000002384"/>
    </source>
</evidence>
<dbReference type="GO" id="GO:0005737">
    <property type="term" value="C:cytoplasm"/>
    <property type="evidence" value="ECO:0007669"/>
    <property type="project" value="TreeGrafter"/>
</dbReference>
<organism evidence="2 3">
    <name type="scientific">Gloeothece citriformis (strain PCC 7424)</name>
    <name type="common">Cyanothece sp. (strain PCC 7424)</name>
    <dbReference type="NCBI Taxonomy" id="65393"/>
    <lineage>
        <taxon>Bacteria</taxon>
        <taxon>Bacillati</taxon>
        <taxon>Cyanobacteriota</taxon>
        <taxon>Cyanophyceae</taxon>
        <taxon>Oscillatoriophycideae</taxon>
        <taxon>Chroococcales</taxon>
        <taxon>Aphanothecaceae</taxon>
        <taxon>Gloeothece</taxon>
        <taxon>Gloeothece citriformis</taxon>
    </lineage>
</organism>
<name>B7KAY7_GLOC7</name>
<dbReference type="Gene3D" id="3.60.21.10">
    <property type="match status" value="1"/>
</dbReference>
<dbReference type="PANTHER" id="PTHR42850">
    <property type="entry name" value="METALLOPHOSPHOESTERASE"/>
    <property type="match status" value="1"/>
</dbReference>
<dbReference type="EMBL" id="CP001291">
    <property type="protein sequence ID" value="ACK70097.1"/>
    <property type="molecule type" value="Genomic_DNA"/>
</dbReference>
<dbReference type="HOGENOM" id="CLU_023125_4_3_3"/>
<protein>
    <submittedName>
        <fullName evidence="2">Metallophosphoesterase</fullName>
    </submittedName>
</protein>
<dbReference type="GO" id="GO:0016791">
    <property type="term" value="F:phosphatase activity"/>
    <property type="evidence" value="ECO:0007669"/>
    <property type="project" value="TreeGrafter"/>
</dbReference>
<sequence length="238" mass="27410">MRTLAIGDIHGCLSAFNLLLEVIDPRPEDVIVTLGDYVDKGHQSKGVIDKLISLHKRGQLVALKGNHELMMLEARQSLEKEFDWLNNHDGKSTIDSYAKLGLPARLEDIPDAHWHFIEDICVDWWERDNHFFVHANIDPYLPFEEQPEDKLFWEKFINPKPHYSNKIMVCGHTSQKRGEPVNIGYAICIDTWACGDGWLTGLDIETGQIWQTNQQGQVKMASIDDFYLTKEQLLLQVR</sequence>
<dbReference type="AlphaFoldDB" id="B7KAY7"/>
<dbReference type="InterPro" id="IPR029052">
    <property type="entry name" value="Metallo-depent_PP-like"/>
</dbReference>
<keyword evidence="3" id="KW-1185">Reference proteome</keyword>
<dbReference type="InterPro" id="IPR004843">
    <property type="entry name" value="Calcineurin-like_PHP"/>
</dbReference>
<dbReference type="OrthoDB" id="384253at2"/>
<reference evidence="3" key="1">
    <citation type="journal article" date="2011" name="MBio">
        <title>Novel metabolic attributes of the genus Cyanothece, comprising a group of unicellular nitrogen-fixing Cyanobacteria.</title>
        <authorList>
            <person name="Bandyopadhyay A."/>
            <person name="Elvitigala T."/>
            <person name="Welsh E."/>
            <person name="Stockel J."/>
            <person name="Liberton M."/>
            <person name="Min H."/>
            <person name="Sherman L.A."/>
            <person name="Pakrasi H.B."/>
        </authorList>
    </citation>
    <scope>NUCLEOTIDE SEQUENCE [LARGE SCALE GENOMIC DNA]</scope>
    <source>
        <strain evidence="3">PCC 7424</strain>
    </source>
</reference>
<dbReference type="CDD" id="cd00144">
    <property type="entry name" value="MPP_PPP_family"/>
    <property type="match status" value="1"/>
</dbReference>
<accession>B7KAY7</accession>
<evidence type="ECO:0000259" key="1">
    <source>
        <dbReference type="Pfam" id="PF00149"/>
    </source>
</evidence>
<dbReference type="RefSeq" id="WP_012599041.1">
    <property type="nucleotide sequence ID" value="NC_011729.1"/>
</dbReference>
<dbReference type="SUPFAM" id="SSF56300">
    <property type="entry name" value="Metallo-dependent phosphatases"/>
    <property type="match status" value="1"/>
</dbReference>
<dbReference type="InterPro" id="IPR050126">
    <property type="entry name" value="Ap4A_hydrolase"/>
</dbReference>